<dbReference type="EMBL" id="BLQM01000027">
    <property type="protein sequence ID" value="GMH52502.1"/>
    <property type="molecule type" value="Genomic_DNA"/>
</dbReference>
<sequence>MSKSVAIKSNEGHESRENGGKRGAENEGGEDEEGILELPPVESLPISTVVSTVPATTDQFMFTNDFKRLLVGLVQGDTLMTLRMATKVWRRVVDAFIDERVASGAMIVHDGKDIRFGSVLAREERRELVTLVIFLLNIKKVGEQECMWATNLVVVDIPEGVQSISRAAFFRCYSLTTVSFPTTLT</sequence>
<dbReference type="InterPro" id="IPR032675">
    <property type="entry name" value="LRR_dom_sf"/>
</dbReference>
<dbReference type="Proteomes" id="UP001162640">
    <property type="component" value="Unassembled WGS sequence"/>
</dbReference>
<dbReference type="AlphaFoldDB" id="A0A9W7DRX2"/>
<feature type="region of interest" description="Disordered" evidence="1">
    <location>
        <begin position="1"/>
        <end position="32"/>
    </location>
</feature>
<evidence type="ECO:0000313" key="2">
    <source>
        <dbReference type="EMBL" id="GMH52502.1"/>
    </source>
</evidence>
<proteinExistence type="predicted"/>
<gene>
    <name evidence="2" type="ORF">TL16_g01243</name>
</gene>
<reference evidence="3" key="1">
    <citation type="journal article" date="2023" name="Commun. Biol.">
        <title>Genome analysis of Parmales, the sister group of diatoms, reveals the evolutionary specialization of diatoms from phago-mixotrophs to photoautotrophs.</title>
        <authorList>
            <person name="Ban H."/>
            <person name="Sato S."/>
            <person name="Yoshikawa S."/>
            <person name="Yamada K."/>
            <person name="Nakamura Y."/>
            <person name="Ichinomiya M."/>
            <person name="Sato N."/>
            <person name="Blanc-Mathieu R."/>
            <person name="Endo H."/>
            <person name="Kuwata A."/>
            <person name="Ogata H."/>
        </authorList>
    </citation>
    <scope>NUCLEOTIDE SEQUENCE [LARGE SCALE GENOMIC DNA]</scope>
</reference>
<name>A0A9W7DRX2_9STRA</name>
<organism evidence="2 3">
    <name type="scientific">Triparma laevis f. inornata</name>
    <dbReference type="NCBI Taxonomy" id="1714386"/>
    <lineage>
        <taxon>Eukaryota</taxon>
        <taxon>Sar</taxon>
        <taxon>Stramenopiles</taxon>
        <taxon>Ochrophyta</taxon>
        <taxon>Bolidophyceae</taxon>
        <taxon>Parmales</taxon>
        <taxon>Triparmaceae</taxon>
        <taxon>Triparma</taxon>
    </lineage>
</organism>
<comment type="caution">
    <text evidence="2">The sequence shown here is derived from an EMBL/GenBank/DDBJ whole genome shotgun (WGS) entry which is preliminary data.</text>
</comment>
<dbReference type="Gene3D" id="3.80.10.10">
    <property type="entry name" value="Ribonuclease Inhibitor"/>
    <property type="match status" value="1"/>
</dbReference>
<feature type="compositionally biased region" description="Basic and acidic residues" evidence="1">
    <location>
        <begin position="10"/>
        <end position="25"/>
    </location>
</feature>
<evidence type="ECO:0000313" key="3">
    <source>
        <dbReference type="Proteomes" id="UP001162640"/>
    </source>
</evidence>
<evidence type="ECO:0000256" key="1">
    <source>
        <dbReference type="SAM" id="MobiDB-lite"/>
    </source>
</evidence>
<accession>A0A9W7DRX2</accession>
<protein>
    <submittedName>
        <fullName evidence="2">Uncharacterized protein</fullName>
    </submittedName>
</protein>